<reference evidence="2 3" key="1">
    <citation type="journal article" date="2014" name="PLoS Genet.">
        <title>Analysis of the Phlebiopsis gigantea genome, transcriptome and secretome provides insight into its pioneer colonization strategies of wood.</title>
        <authorList>
            <person name="Hori C."/>
            <person name="Ishida T."/>
            <person name="Igarashi K."/>
            <person name="Samejima M."/>
            <person name="Suzuki H."/>
            <person name="Master E."/>
            <person name="Ferreira P."/>
            <person name="Ruiz-Duenas F.J."/>
            <person name="Held B."/>
            <person name="Canessa P."/>
            <person name="Larrondo L.F."/>
            <person name="Schmoll M."/>
            <person name="Druzhinina I.S."/>
            <person name="Kubicek C.P."/>
            <person name="Gaskell J.A."/>
            <person name="Kersten P."/>
            <person name="St John F."/>
            <person name="Glasner J."/>
            <person name="Sabat G."/>
            <person name="Splinter BonDurant S."/>
            <person name="Syed K."/>
            <person name="Yadav J."/>
            <person name="Mgbeahuruike A.C."/>
            <person name="Kovalchuk A."/>
            <person name="Asiegbu F.O."/>
            <person name="Lackner G."/>
            <person name="Hoffmeister D."/>
            <person name="Rencoret J."/>
            <person name="Gutierrez A."/>
            <person name="Sun H."/>
            <person name="Lindquist E."/>
            <person name="Barry K."/>
            <person name="Riley R."/>
            <person name="Grigoriev I.V."/>
            <person name="Henrissat B."/>
            <person name="Kues U."/>
            <person name="Berka R.M."/>
            <person name="Martinez A.T."/>
            <person name="Covert S.F."/>
            <person name="Blanchette R.A."/>
            <person name="Cullen D."/>
        </authorList>
    </citation>
    <scope>NUCLEOTIDE SEQUENCE [LARGE SCALE GENOMIC DNA]</scope>
    <source>
        <strain evidence="2 3">11061_1 CR5-6</strain>
    </source>
</reference>
<keyword evidence="3" id="KW-1185">Reference proteome</keyword>
<dbReference type="AlphaFoldDB" id="A0A0C3RU14"/>
<accession>A0A0C3RU14</accession>
<feature type="compositionally biased region" description="Basic and acidic residues" evidence="1">
    <location>
        <begin position="178"/>
        <end position="209"/>
    </location>
</feature>
<feature type="compositionally biased region" description="Polar residues" evidence="1">
    <location>
        <begin position="10"/>
        <end position="19"/>
    </location>
</feature>
<dbReference type="HOGENOM" id="CLU_1235415_0_0_1"/>
<dbReference type="EMBL" id="KN840577">
    <property type="protein sequence ID" value="KIP04351.1"/>
    <property type="molecule type" value="Genomic_DNA"/>
</dbReference>
<organism evidence="2 3">
    <name type="scientific">Phlebiopsis gigantea (strain 11061_1 CR5-6)</name>
    <name type="common">White-rot fungus</name>
    <name type="synonym">Peniophora gigantea</name>
    <dbReference type="NCBI Taxonomy" id="745531"/>
    <lineage>
        <taxon>Eukaryota</taxon>
        <taxon>Fungi</taxon>
        <taxon>Dikarya</taxon>
        <taxon>Basidiomycota</taxon>
        <taxon>Agaricomycotina</taxon>
        <taxon>Agaricomycetes</taxon>
        <taxon>Polyporales</taxon>
        <taxon>Phanerochaetaceae</taxon>
        <taxon>Phlebiopsis</taxon>
    </lineage>
</organism>
<dbReference type="Proteomes" id="UP000053257">
    <property type="component" value="Unassembled WGS sequence"/>
</dbReference>
<feature type="region of interest" description="Disordered" evidence="1">
    <location>
        <begin position="1"/>
        <end position="28"/>
    </location>
</feature>
<sequence>MSNEDLALTTGASVETSATVDAGSRGSGRVVVGGLVPSSPSAAQEYSVIATTSAAATTAVADVLDTVEGSSAEHEVTNGGSTSLVAAATDGAVTDEEPSTELDGTNDAPATLAATDGATADEPSSVQDERDSYGAMSAQQILAALGWESRGIKDPVSATTGSSSGKAGRWDSPQPKKSGNDEPEKSGNDEPEKSGNDEPKKGDTSRDAKGGTGQGSTTRRLRAQ</sequence>
<evidence type="ECO:0000313" key="2">
    <source>
        <dbReference type="EMBL" id="KIP04351.1"/>
    </source>
</evidence>
<feature type="region of interest" description="Disordered" evidence="1">
    <location>
        <begin position="146"/>
        <end position="224"/>
    </location>
</feature>
<evidence type="ECO:0000313" key="3">
    <source>
        <dbReference type="Proteomes" id="UP000053257"/>
    </source>
</evidence>
<name>A0A0C3RU14_PHLG1</name>
<proteinExistence type="predicted"/>
<gene>
    <name evidence="2" type="ORF">PHLGIDRAFT_129554</name>
</gene>
<protein>
    <submittedName>
        <fullName evidence="2">Uncharacterized protein</fullName>
    </submittedName>
</protein>
<evidence type="ECO:0000256" key="1">
    <source>
        <dbReference type="SAM" id="MobiDB-lite"/>
    </source>
</evidence>
<feature type="region of interest" description="Disordered" evidence="1">
    <location>
        <begin position="70"/>
        <end position="134"/>
    </location>
</feature>
<feature type="compositionally biased region" description="Low complexity" evidence="1">
    <location>
        <begin position="107"/>
        <end position="121"/>
    </location>
</feature>
<feature type="compositionally biased region" description="Low complexity" evidence="1">
    <location>
        <begin position="157"/>
        <end position="167"/>
    </location>
</feature>